<keyword evidence="4" id="KW-1015">Disulfide bond</keyword>
<dbReference type="Gene3D" id="2.40.10.10">
    <property type="entry name" value="Trypsin-like serine proteases"/>
    <property type="match status" value="2"/>
</dbReference>
<comment type="similarity">
    <text evidence="6">Belongs to the peptidase S1 family. CLIP subfamily.</text>
</comment>
<evidence type="ECO:0000256" key="4">
    <source>
        <dbReference type="ARBA" id="ARBA00023157"/>
    </source>
</evidence>
<dbReference type="PROSITE" id="PS50240">
    <property type="entry name" value="TRYPSIN_DOM"/>
    <property type="match status" value="1"/>
</dbReference>
<keyword evidence="2" id="KW-0964">Secreted</keyword>
<comment type="subcellular location">
    <subcellularLocation>
        <location evidence="1">Secreted</location>
    </subcellularLocation>
</comment>
<dbReference type="PRINTS" id="PR00722">
    <property type="entry name" value="CHYMOTRYPSIN"/>
</dbReference>
<dbReference type="Proteomes" id="UP000749559">
    <property type="component" value="Unassembled WGS sequence"/>
</dbReference>
<dbReference type="InterPro" id="IPR018114">
    <property type="entry name" value="TRYPSIN_HIS"/>
</dbReference>
<dbReference type="InterPro" id="IPR051487">
    <property type="entry name" value="Ser/Thr_Proteases_Immune/Dev"/>
</dbReference>
<dbReference type="AlphaFoldDB" id="A0A8J1U379"/>
<name>A0A8J1U379_OWEFU</name>
<dbReference type="Pfam" id="PF00089">
    <property type="entry name" value="Trypsin"/>
    <property type="match status" value="1"/>
</dbReference>
<dbReference type="SUPFAM" id="SSF50494">
    <property type="entry name" value="Trypsin-like serine proteases"/>
    <property type="match status" value="1"/>
</dbReference>
<dbReference type="SMART" id="SM00020">
    <property type="entry name" value="Tryp_SPc"/>
    <property type="match status" value="1"/>
</dbReference>
<dbReference type="PROSITE" id="PS00135">
    <property type="entry name" value="TRYPSIN_SER"/>
    <property type="match status" value="1"/>
</dbReference>
<evidence type="ECO:0000256" key="1">
    <source>
        <dbReference type="ARBA" id="ARBA00004613"/>
    </source>
</evidence>
<keyword evidence="3" id="KW-0732">Signal</keyword>
<dbReference type="EMBL" id="CAIIXF020000008">
    <property type="protein sequence ID" value="CAH1791983.1"/>
    <property type="molecule type" value="Genomic_DNA"/>
</dbReference>
<dbReference type="Gene3D" id="2.20.100.10">
    <property type="entry name" value="Thrombospondin type-1 (TSP1) repeat"/>
    <property type="match status" value="1"/>
</dbReference>
<dbReference type="FunFam" id="2.40.10.10:FF:000068">
    <property type="entry name" value="transmembrane protease serine 2"/>
    <property type="match status" value="1"/>
</dbReference>
<evidence type="ECO:0000256" key="2">
    <source>
        <dbReference type="ARBA" id="ARBA00022525"/>
    </source>
</evidence>
<protein>
    <submittedName>
        <fullName evidence="7">Uncharacterized protein</fullName>
    </submittedName>
</protein>
<proteinExistence type="inferred from homology"/>
<dbReference type="InterPro" id="IPR001254">
    <property type="entry name" value="Trypsin_dom"/>
</dbReference>
<dbReference type="InterPro" id="IPR043504">
    <property type="entry name" value="Peptidase_S1_PA_chymotrypsin"/>
</dbReference>
<gene>
    <name evidence="7" type="ORF">OFUS_LOCUS17011</name>
</gene>
<dbReference type="InterPro" id="IPR000884">
    <property type="entry name" value="TSP1_rpt"/>
</dbReference>
<dbReference type="GO" id="GO:0004252">
    <property type="term" value="F:serine-type endopeptidase activity"/>
    <property type="evidence" value="ECO:0007669"/>
    <property type="project" value="InterPro"/>
</dbReference>
<dbReference type="InterPro" id="IPR001314">
    <property type="entry name" value="Peptidase_S1A"/>
</dbReference>
<comment type="caution">
    <text evidence="7">The sequence shown here is derived from an EMBL/GenBank/DDBJ whole genome shotgun (WGS) entry which is preliminary data.</text>
</comment>
<dbReference type="GO" id="GO:0006508">
    <property type="term" value="P:proteolysis"/>
    <property type="evidence" value="ECO:0007669"/>
    <property type="project" value="InterPro"/>
</dbReference>
<evidence type="ECO:0000256" key="6">
    <source>
        <dbReference type="ARBA" id="ARBA00024195"/>
    </source>
</evidence>
<keyword evidence="5" id="KW-0325">Glycoprotein</keyword>
<organism evidence="7 8">
    <name type="scientific">Owenia fusiformis</name>
    <name type="common">Polychaete worm</name>
    <dbReference type="NCBI Taxonomy" id="6347"/>
    <lineage>
        <taxon>Eukaryota</taxon>
        <taxon>Metazoa</taxon>
        <taxon>Spiralia</taxon>
        <taxon>Lophotrochozoa</taxon>
        <taxon>Annelida</taxon>
        <taxon>Polychaeta</taxon>
        <taxon>Sedentaria</taxon>
        <taxon>Canalipalpata</taxon>
        <taxon>Sabellida</taxon>
        <taxon>Oweniida</taxon>
        <taxon>Oweniidae</taxon>
        <taxon>Owenia</taxon>
    </lineage>
</organism>
<evidence type="ECO:0000313" key="7">
    <source>
        <dbReference type="EMBL" id="CAH1791983.1"/>
    </source>
</evidence>
<evidence type="ECO:0000256" key="5">
    <source>
        <dbReference type="ARBA" id="ARBA00023180"/>
    </source>
</evidence>
<sequence length="428" mass="47381">MCALNMKTIFFLFAVLTSLVLMKVELHTNACKKCKTPNGVKKLPYQYWADRCTQCTCKSKLYIPCTNPCERGVKDTFSDYTPCDINSCGKQVAIQQCHSAVGEDGEPCLGHNIDIRTCNEDKCSGCPGGRLAEGAEIIIGGIEVKPKNNFPWMVLIESEGCGGSLISPRHVLTAAHCVENEDKITLKTGKHDRTIMEKTEQSRTVRNIRNIIVHPSFDGINHDIAIIIITPPIELNSHTQPVLLPTSPIFNMKTTKDRQCEVAGWGRTSLDNLRNSEVLLHVILKQEEKCNLIKADRKAITKDMFCASEDGKDSCFGDSGGPFMCRDEKTSKWTQYGVVSWGPVDSCGEKSGVYTKVPNYLDWINDIISTDGGWSEWTPFTDCANGMKSRARICTNPEPIGNGTCKGTGEVSKDEKTGLYMDIEKVNC</sequence>
<dbReference type="OrthoDB" id="9981647at2759"/>
<dbReference type="InterPro" id="IPR036383">
    <property type="entry name" value="TSP1_rpt_sf"/>
</dbReference>
<dbReference type="SUPFAM" id="SSF82895">
    <property type="entry name" value="TSP-1 type 1 repeat"/>
    <property type="match status" value="1"/>
</dbReference>
<dbReference type="InterPro" id="IPR009003">
    <property type="entry name" value="Peptidase_S1_PA"/>
</dbReference>
<keyword evidence="8" id="KW-1185">Reference proteome</keyword>
<dbReference type="FunFam" id="2.40.10.10:FF:000054">
    <property type="entry name" value="Complement C1r subcomponent"/>
    <property type="match status" value="1"/>
</dbReference>
<dbReference type="GO" id="GO:0005576">
    <property type="term" value="C:extracellular region"/>
    <property type="evidence" value="ECO:0007669"/>
    <property type="project" value="UniProtKB-SubCell"/>
</dbReference>
<evidence type="ECO:0000256" key="3">
    <source>
        <dbReference type="ARBA" id="ARBA00022729"/>
    </source>
</evidence>
<accession>A0A8J1U379</accession>
<dbReference type="PROSITE" id="PS50092">
    <property type="entry name" value="TSP1"/>
    <property type="match status" value="1"/>
</dbReference>
<dbReference type="PROSITE" id="PS00134">
    <property type="entry name" value="TRYPSIN_HIS"/>
    <property type="match status" value="1"/>
</dbReference>
<dbReference type="PANTHER" id="PTHR24256">
    <property type="entry name" value="TRYPTASE-RELATED"/>
    <property type="match status" value="1"/>
</dbReference>
<evidence type="ECO:0000313" key="8">
    <source>
        <dbReference type="Proteomes" id="UP000749559"/>
    </source>
</evidence>
<dbReference type="InterPro" id="IPR033116">
    <property type="entry name" value="TRYPSIN_SER"/>
</dbReference>
<reference evidence="7" key="1">
    <citation type="submission" date="2022-03" db="EMBL/GenBank/DDBJ databases">
        <authorList>
            <person name="Martin C."/>
        </authorList>
    </citation>
    <scope>NUCLEOTIDE SEQUENCE</scope>
</reference>
<dbReference type="Pfam" id="PF00090">
    <property type="entry name" value="TSP_1"/>
    <property type="match status" value="2"/>
</dbReference>
<dbReference type="CDD" id="cd00190">
    <property type="entry name" value="Tryp_SPc"/>
    <property type="match status" value="1"/>
</dbReference>